<comment type="caution">
    <text evidence="1">The sequence shown here is derived from an EMBL/GenBank/DDBJ whole genome shotgun (WGS) entry which is preliminary data.</text>
</comment>
<protein>
    <submittedName>
        <fullName evidence="1">Uncharacterized protein</fullName>
    </submittedName>
</protein>
<sequence length="184" mass="20486">MAYLNSSFLRVILEPPVQHTPSFLSLESFERHLSYTRSINNLWRPGCSGTVINRSEPTHSSFKRRSSGASFFPAAEERSRLNPDTNLLDDAGVLITQDGAAAKPLLARHRAPMTGRLHTTAESDYESHVLRARNVPRPTNTCHEARILLSQNPDTALGAKLCRCPQINPDRRSFAYRTGGSTSR</sequence>
<evidence type="ECO:0000313" key="2">
    <source>
        <dbReference type="Proteomes" id="UP000790709"/>
    </source>
</evidence>
<dbReference type="EMBL" id="MU266389">
    <property type="protein sequence ID" value="KAH7926074.1"/>
    <property type="molecule type" value="Genomic_DNA"/>
</dbReference>
<dbReference type="Proteomes" id="UP000790709">
    <property type="component" value="Unassembled WGS sequence"/>
</dbReference>
<proteinExistence type="predicted"/>
<evidence type="ECO:0000313" key="1">
    <source>
        <dbReference type="EMBL" id="KAH7926074.1"/>
    </source>
</evidence>
<organism evidence="1 2">
    <name type="scientific">Leucogyrophana mollusca</name>
    <dbReference type="NCBI Taxonomy" id="85980"/>
    <lineage>
        <taxon>Eukaryota</taxon>
        <taxon>Fungi</taxon>
        <taxon>Dikarya</taxon>
        <taxon>Basidiomycota</taxon>
        <taxon>Agaricomycotina</taxon>
        <taxon>Agaricomycetes</taxon>
        <taxon>Agaricomycetidae</taxon>
        <taxon>Boletales</taxon>
        <taxon>Boletales incertae sedis</taxon>
        <taxon>Leucogyrophana</taxon>
    </lineage>
</organism>
<accession>A0ACB8BL93</accession>
<keyword evidence="2" id="KW-1185">Reference proteome</keyword>
<reference evidence="1" key="1">
    <citation type="journal article" date="2021" name="New Phytol.">
        <title>Evolutionary innovations through gain and loss of genes in the ectomycorrhizal Boletales.</title>
        <authorList>
            <person name="Wu G."/>
            <person name="Miyauchi S."/>
            <person name="Morin E."/>
            <person name="Kuo A."/>
            <person name="Drula E."/>
            <person name="Varga T."/>
            <person name="Kohler A."/>
            <person name="Feng B."/>
            <person name="Cao Y."/>
            <person name="Lipzen A."/>
            <person name="Daum C."/>
            <person name="Hundley H."/>
            <person name="Pangilinan J."/>
            <person name="Johnson J."/>
            <person name="Barry K."/>
            <person name="LaButti K."/>
            <person name="Ng V."/>
            <person name="Ahrendt S."/>
            <person name="Min B."/>
            <person name="Choi I.G."/>
            <person name="Park H."/>
            <person name="Plett J.M."/>
            <person name="Magnuson J."/>
            <person name="Spatafora J.W."/>
            <person name="Nagy L.G."/>
            <person name="Henrissat B."/>
            <person name="Grigoriev I.V."/>
            <person name="Yang Z.L."/>
            <person name="Xu J."/>
            <person name="Martin F.M."/>
        </authorList>
    </citation>
    <scope>NUCLEOTIDE SEQUENCE</scope>
    <source>
        <strain evidence="1">KUC20120723A-06</strain>
    </source>
</reference>
<gene>
    <name evidence="1" type="ORF">BV22DRAFT_383537</name>
</gene>
<name>A0ACB8BL93_9AGAM</name>